<protein>
    <recommendedName>
        <fullName evidence="6">Ribosomal protein</fullName>
    </recommendedName>
</protein>
<dbReference type="InterPro" id="IPR016095">
    <property type="entry name" value="Ribosomal_uL1_3-a/b-sand"/>
</dbReference>
<evidence type="ECO:0000256" key="1">
    <source>
        <dbReference type="ARBA" id="ARBA00010531"/>
    </source>
</evidence>
<name>A0A875SFP1_EENNA</name>
<evidence type="ECO:0000256" key="3">
    <source>
        <dbReference type="ARBA" id="ARBA00023274"/>
    </source>
</evidence>
<comment type="similarity">
    <text evidence="1">Belongs to the universal ribosomal protein uL1 family.</text>
</comment>
<dbReference type="Pfam" id="PF00687">
    <property type="entry name" value="Ribosomal_L1"/>
    <property type="match status" value="1"/>
</dbReference>
<dbReference type="PANTHER" id="PTHR36427:SF3">
    <property type="entry name" value="LARGE RIBOSOMAL SUBUNIT PROTEIN UL1M"/>
    <property type="match status" value="1"/>
</dbReference>
<dbReference type="Proteomes" id="UP000662931">
    <property type="component" value="Chromosome 4"/>
</dbReference>
<dbReference type="GO" id="GO:0006412">
    <property type="term" value="P:translation"/>
    <property type="evidence" value="ECO:0007669"/>
    <property type="project" value="InterPro"/>
</dbReference>
<gene>
    <name evidence="4" type="ORF">FOA43_004807</name>
</gene>
<sequence>MLTAVCGSLRRNFSVSSRSLLPAVKSKKELDAKKAKDKRLERREAKRRLNAKKPSYVSPLFMDISSALRYLRAAEVGRPVGEASISLQTAILSERGTAPLQGSVRFPKPLKETRILCLSLDPVKRQEALDAGATAVNDTLFVDSVAEGKPIDLNYDKFIATPDIEPMLRKIARILGPKGLMPSAKRGTVTEDVGDLISSALGSQPFRERNSNVSLTVARCDFLDEDVVKNIVATSKAIKDVISKIKAKKPIVVGNTVLSSTHGPGIVINF</sequence>
<evidence type="ECO:0000313" key="4">
    <source>
        <dbReference type="EMBL" id="QPG77394.1"/>
    </source>
</evidence>
<dbReference type="Gene3D" id="3.40.50.790">
    <property type="match status" value="1"/>
</dbReference>
<evidence type="ECO:0000256" key="2">
    <source>
        <dbReference type="ARBA" id="ARBA00022980"/>
    </source>
</evidence>
<dbReference type="GO" id="GO:0005762">
    <property type="term" value="C:mitochondrial large ribosomal subunit"/>
    <property type="evidence" value="ECO:0007669"/>
    <property type="project" value="TreeGrafter"/>
</dbReference>
<dbReference type="GO" id="GO:0003723">
    <property type="term" value="F:RNA binding"/>
    <property type="evidence" value="ECO:0007669"/>
    <property type="project" value="InterPro"/>
</dbReference>
<dbReference type="KEGG" id="bnn:FOA43_004807"/>
<keyword evidence="3" id="KW-0687">Ribonucleoprotein</keyword>
<evidence type="ECO:0000313" key="5">
    <source>
        <dbReference type="Proteomes" id="UP000662931"/>
    </source>
</evidence>
<dbReference type="InterPro" id="IPR002143">
    <property type="entry name" value="Ribosomal_uL1"/>
</dbReference>
<dbReference type="PANTHER" id="PTHR36427">
    <property type="entry name" value="54S RIBOSOMAL PROTEIN L1, MITOCHONDRIAL"/>
    <property type="match status" value="1"/>
</dbReference>
<accession>A0A875SFP1</accession>
<organism evidence="4 5">
    <name type="scientific">Eeniella nana</name>
    <name type="common">Yeast</name>
    <name type="synonym">Brettanomyces nanus</name>
    <dbReference type="NCBI Taxonomy" id="13502"/>
    <lineage>
        <taxon>Eukaryota</taxon>
        <taxon>Fungi</taxon>
        <taxon>Dikarya</taxon>
        <taxon>Ascomycota</taxon>
        <taxon>Saccharomycotina</taxon>
        <taxon>Pichiomycetes</taxon>
        <taxon>Pichiales</taxon>
        <taxon>Pichiaceae</taxon>
        <taxon>Brettanomyces</taxon>
    </lineage>
</organism>
<keyword evidence="5" id="KW-1185">Reference proteome</keyword>
<dbReference type="CDD" id="cd00403">
    <property type="entry name" value="Ribosomal_L1"/>
    <property type="match status" value="1"/>
</dbReference>
<dbReference type="EMBL" id="CP064815">
    <property type="protein sequence ID" value="QPG77394.1"/>
    <property type="molecule type" value="Genomic_DNA"/>
</dbReference>
<dbReference type="GO" id="GO:0003735">
    <property type="term" value="F:structural constituent of ribosome"/>
    <property type="evidence" value="ECO:0007669"/>
    <property type="project" value="InterPro"/>
</dbReference>
<proteinExistence type="inferred from homology"/>
<dbReference type="InterPro" id="IPR028364">
    <property type="entry name" value="Ribosomal_uL1/biogenesis"/>
</dbReference>
<dbReference type="RefSeq" id="XP_038780959.1">
    <property type="nucleotide sequence ID" value="XM_038925031.1"/>
</dbReference>
<dbReference type="OrthoDB" id="1747252at2759"/>
<dbReference type="SUPFAM" id="SSF56808">
    <property type="entry name" value="Ribosomal protein L1"/>
    <property type="match status" value="1"/>
</dbReference>
<evidence type="ECO:0008006" key="6">
    <source>
        <dbReference type="Google" id="ProtNLM"/>
    </source>
</evidence>
<dbReference type="Gene3D" id="3.30.190.20">
    <property type="match status" value="1"/>
</dbReference>
<reference evidence="4" key="1">
    <citation type="submission" date="2020-10" db="EMBL/GenBank/DDBJ databases">
        <authorList>
            <person name="Roach M.J.R."/>
        </authorList>
    </citation>
    <scope>NUCLEOTIDE SEQUENCE</scope>
    <source>
        <strain evidence="4">CBS 1945</strain>
    </source>
</reference>
<dbReference type="GeneID" id="62198207"/>
<dbReference type="AlphaFoldDB" id="A0A875SFP1"/>
<dbReference type="PIRSF" id="PIRSF002155">
    <property type="entry name" value="Ribosomal_L1"/>
    <property type="match status" value="1"/>
</dbReference>
<dbReference type="InterPro" id="IPR023674">
    <property type="entry name" value="Ribosomal_uL1-like"/>
</dbReference>
<keyword evidence="2" id="KW-0689">Ribosomal protein</keyword>